<dbReference type="AlphaFoldDB" id="A0A174IG23"/>
<keyword evidence="1" id="KW-0732">Signal</keyword>
<dbReference type="Gene3D" id="2.60.40.2620">
    <property type="entry name" value="Fimbrillin-like"/>
    <property type="match status" value="1"/>
</dbReference>
<sequence length="664" mass="69146">MMKTNYLTAVVLGLLAALSGCQAEDDTPHTPQGNIPVGFSGDVPGTRATKEYESAADLTDIGVFAYFTNGAFSEGSSTPNFMYNQQVERQTGDGSWTYSPVKYWPGNTMDKISFFAYAPYVDEAASGGSNPSFQGKTATGFPKLTYTVPTAEADQTDLLAATPLMNRTVPSTDSEKVKFNLKHALTKVNVSIRSEVGIKVTALSVNNAPATATLTFADSGFDWGSYTGTKTVNATLASGGTEVAPNVTDATALATFFLLPNKAAATLSITYTQDGNPSMQVTKTGIAFPTTPTVWQQGAGVRYTLNVKKDGKVTATAGQDWSSGAGGDISGKEKGIGSVIEWVAFTKLWNTNGLPTSADGTTPDYTLYEDYGWYETKGTSRIFTIKLTASFLLTGTVTGELYTPVGTDTHPLTLPIDGQGWQISIDLQNSSQLIKGTYSGIVGYTQAGISNLRVATIPGNSTTTGYSIESSGATYAGVLVGKVDGDILNCSVELVKTTVVDTNSSVTSAMYIGGLAGYCNGNILNSAVFEGSSSLSGSTVSFSKASAGSGIGGLAGGVASGKMVSNCYVQLSQLSNQAGDTPAAGWLAGSKPGVSFSACHYMAGNTAAGCTPDDSATGIASFTDFTGLCALLNAEAEKHTGWALWKETTDSRGTVEQVTLDLYR</sequence>
<feature type="signal peptide" evidence="1">
    <location>
        <begin position="1"/>
        <end position="23"/>
    </location>
</feature>
<reference evidence="2 3" key="1">
    <citation type="submission" date="2015-09" db="EMBL/GenBank/DDBJ databases">
        <authorList>
            <consortium name="Pathogen Informatics"/>
        </authorList>
    </citation>
    <scope>NUCLEOTIDE SEQUENCE [LARGE SCALE GENOMIC DNA]</scope>
    <source>
        <strain evidence="2 3">2789STDY5834899</strain>
    </source>
</reference>
<evidence type="ECO:0000313" key="3">
    <source>
        <dbReference type="Proteomes" id="UP000095576"/>
    </source>
</evidence>
<evidence type="ECO:0000313" key="2">
    <source>
        <dbReference type="EMBL" id="CUO84025.1"/>
    </source>
</evidence>
<gene>
    <name evidence="2" type="ORF">ERS852511_00283</name>
</gene>
<dbReference type="EMBL" id="CZAP01000001">
    <property type="protein sequence ID" value="CUO84025.1"/>
    <property type="molecule type" value="Genomic_DNA"/>
</dbReference>
<dbReference type="Pfam" id="PF13149">
    <property type="entry name" value="Mfa_like_1"/>
    <property type="match status" value="1"/>
</dbReference>
<dbReference type="RefSeq" id="WP_055298379.1">
    <property type="nucleotide sequence ID" value="NZ_CZAP01000001.1"/>
</dbReference>
<protein>
    <recommendedName>
        <fullName evidence="4">Fimbrillin family protein</fullName>
    </recommendedName>
</protein>
<organism evidence="2 3">
    <name type="scientific">Bacteroides thetaiotaomicron</name>
    <dbReference type="NCBI Taxonomy" id="818"/>
    <lineage>
        <taxon>Bacteria</taxon>
        <taxon>Pseudomonadati</taxon>
        <taxon>Bacteroidota</taxon>
        <taxon>Bacteroidia</taxon>
        <taxon>Bacteroidales</taxon>
        <taxon>Bacteroidaceae</taxon>
        <taxon>Bacteroides</taxon>
    </lineage>
</organism>
<dbReference type="Gene3D" id="2.160.20.110">
    <property type="match status" value="1"/>
</dbReference>
<dbReference type="Proteomes" id="UP000095576">
    <property type="component" value="Unassembled WGS sequence"/>
</dbReference>
<dbReference type="InterPro" id="IPR025049">
    <property type="entry name" value="Mfa-like_1"/>
</dbReference>
<dbReference type="PROSITE" id="PS51257">
    <property type="entry name" value="PROKAR_LIPOPROTEIN"/>
    <property type="match status" value="1"/>
</dbReference>
<dbReference type="InterPro" id="IPR042278">
    <property type="entry name" value="Mfa-like_1_N"/>
</dbReference>
<evidence type="ECO:0000256" key="1">
    <source>
        <dbReference type="SAM" id="SignalP"/>
    </source>
</evidence>
<feature type="chain" id="PRO_5008024320" description="Fimbrillin family protein" evidence="1">
    <location>
        <begin position="24"/>
        <end position="664"/>
    </location>
</feature>
<accession>A0A174IG23</accession>
<name>A0A174IG23_BACT4</name>
<dbReference type="CDD" id="cd13120">
    <property type="entry name" value="BF2867_like_N"/>
    <property type="match status" value="1"/>
</dbReference>
<evidence type="ECO:0008006" key="4">
    <source>
        <dbReference type="Google" id="ProtNLM"/>
    </source>
</evidence>
<proteinExistence type="predicted"/>